<evidence type="ECO:0000256" key="15">
    <source>
        <dbReference type="ARBA" id="ARBA00051245"/>
    </source>
</evidence>
<keyword evidence="7 21" id="KW-0808">Transferase</keyword>
<dbReference type="InterPro" id="IPR005702">
    <property type="entry name" value="Wzc-like_C"/>
</dbReference>
<comment type="similarity">
    <text evidence="2">Belongs to the CpsD/CapB family.</text>
</comment>
<sequence>MRSPNDMSVAPAGATGGVQQMDDALELLLQRLWQRAKELKYVLLFVVAATILLGVAFTLLQTPEYQASSRIEISRLDAGSTGEDDLRLDMQMRDRQYYETQYQLLQSRFLAERVVEAENFAQDPVFREAFDIEESNLSPRALAGRVSSTITVAPVENSQLVDIVSVTPSPEISARIANAWAEQFLEANYEKRFGDTQLARDRLENQLAELRVALEESEAELAAYAAENEIVVLNSSATETGGQQAGQETLSTSQLSALNQALIAASLRRIETRSALDAERSTAEADSAASLRSRRAEAQAQLANLRTSLGPANPRVQALEAEIESLERSISSEGGVMNSARQAAYESALREESELRERFNAARGRYLAEQNLGTEYGILRREVDTNRELYDALLQRYTQLGVGEAGSNNMTLIERAAPPGSPSGPSLTRNLLIAIILATLLSLAIVYLADFFDRSLRHISQIRQQLGLQVLGAIPRAQTDDMVEELMDPKSQLTEAYGSTRTSMLSVMPSDARKIIMLTSTRPAEGKTISSLALARSLQRVGKRVVLLDLDMRRAGLSRLLGVTAKVKGLSDLLGGSVTQPNIMHLEAHGIDFIPSGSMPSDSGDLIARGGLKSLVAELEQQYDFVIIDSPPVLGLADAVEIGHLAGGVIYVMQANETSVYAIRNALARLRQPGVDIIGALVTRVDHRNDEYGYGTEYGYGYSYESSEA</sequence>
<dbReference type="GO" id="GO:0005524">
    <property type="term" value="F:ATP binding"/>
    <property type="evidence" value="ECO:0007669"/>
    <property type="project" value="UniProtKB-KW"/>
</dbReference>
<evidence type="ECO:0000256" key="8">
    <source>
        <dbReference type="ARBA" id="ARBA00022692"/>
    </source>
</evidence>
<dbReference type="Gene3D" id="3.40.50.300">
    <property type="entry name" value="P-loop containing nucleotide triphosphate hydrolases"/>
    <property type="match status" value="1"/>
</dbReference>
<keyword evidence="22" id="KW-1185">Reference proteome</keyword>
<keyword evidence="5" id="KW-1003">Cell membrane</keyword>
<organism evidence="21 22">
    <name type="scientific">Aurantiacibacter zhengii</name>
    <dbReference type="NCBI Taxonomy" id="2307003"/>
    <lineage>
        <taxon>Bacteria</taxon>
        <taxon>Pseudomonadati</taxon>
        <taxon>Pseudomonadota</taxon>
        <taxon>Alphaproteobacteria</taxon>
        <taxon>Sphingomonadales</taxon>
        <taxon>Erythrobacteraceae</taxon>
        <taxon>Aurantiacibacter</taxon>
    </lineage>
</organism>
<keyword evidence="11" id="KW-0067">ATP-binding</keyword>
<keyword evidence="6" id="KW-0997">Cell inner membrane</keyword>
<evidence type="ECO:0000256" key="5">
    <source>
        <dbReference type="ARBA" id="ARBA00022475"/>
    </source>
</evidence>
<keyword evidence="10 21" id="KW-0418">Kinase</keyword>
<dbReference type="SUPFAM" id="SSF52540">
    <property type="entry name" value="P-loop containing nucleoside triphosphate hydrolases"/>
    <property type="match status" value="1"/>
</dbReference>
<keyword evidence="16" id="KW-0175">Coiled coil</keyword>
<keyword evidence="14" id="KW-0829">Tyrosine-protein kinase</keyword>
<evidence type="ECO:0000256" key="16">
    <source>
        <dbReference type="SAM" id="Coils"/>
    </source>
</evidence>
<dbReference type="Pfam" id="PF02706">
    <property type="entry name" value="Wzz"/>
    <property type="match status" value="1"/>
</dbReference>
<comment type="subcellular location">
    <subcellularLocation>
        <location evidence="1">Cell inner membrane</location>
        <topology evidence="1">Multi-pass membrane protein</topology>
    </subcellularLocation>
</comment>
<evidence type="ECO:0000256" key="2">
    <source>
        <dbReference type="ARBA" id="ARBA00007316"/>
    </source>
</evidence>
<feature type="transmembrane region" description="Helical" evidence="17">
    <location>
        <begin position="41"/>
        <end position="60"/>
    </location>
</feature>
<keyword evidence="12 17" id="KW-1133">Transmembrane helix</keyword>
<evidence type="ECO:0000256" key="4">
    <source>
        <dbReference type="ARBA" id="ARBA00011903"/>
    </source>
</evidence>
<proteinExistence type="inferred from homology"/>
<dbReference type="Pfam" id="PF13807">
    <property type="entry name" value="GNVR"/>
    <property type="match status" value="1"/>
</dbReference>
<dbReference type="AlphaFoldDB" id="A0A418NS38"/>
<evidence type="ECO:0000259" key="20">
    <source>
        <dbReference type="Pfam" id="PF13807"/>
    </source>
</evidence>
<protein>
    <recommendedName>
        <fullName evidence="4">non-specific protein-tyrosine kinase</fullName>
        <ecNumber evidence="4">2.7.10.2</ecNumber>
    </recommendedName>
</protein>
<evidence type="ECO:0000256" key="14">
    <source>
        <dbReference type="ARBA" id="ARBA00023137"/>
    </source>
</evidence>
<evidence type="ECO:0000256" key="9">
    <source>
        <dbReference type="ARBA" id="ARBA00022741"/>
    </source>
</evidence>
<feature type="domain" description="Tyrosine-protein kinase G-rich" evidence="20">
    <location>
        <begin position="379"/>
        <end position="448"/>
    </location>
</feature>
<dbReference type="InterPro" id="IPR003856">
    <property type="entry name" value="LPS_length_determ_N"/>
</dbReference>
<evidence type="ECO:0000256" key="17">
    <source>
        <dbReference type="SAM" id="Phobius"/>
    </source>
</evidence>
<evidence type="ECO:0000256" key="10">
    <source>
        <dbReference type="ARBA" id="ARBA00022777"/>
    </source>
</evidence>
<dbReference type="Proteomes" id="UP000286576">
    <property type="component" value="Unassembled WGS sequence"/>
</dbReference>
<dbReference type="EMBL" id="QXFL01000004">
    <property type="protein sequence ID" value="RIV85878.1"/>
    <property type="molecule type" value="Genomic_DNA"/>
</dbReference>
<dbReference type="InterPro" id="IPR032807">
    <property type="entry name" value="GNVR"/>
</dbReference>
<keyword evidence="8 17" id="KW-0812">Transmembrane</keyword>
<reference evidence="21 22" key="1">
    <citation type="submission" date="2018-08" db="EMBL/GenBank/DDBJ databases">
        <title>Erythrobacter zhengii sp.nov., a bacterium isolated from deep-sea sediment.</title>
        <authorList>
            <person name="Fang C."/>
            <person name="Wu Y.-H."/>
            <person name="Sun C."/>
            <person name="Wang H."/>
            <person name="Cheng H."/>
            <person name="Meng F.-X."/>
            <person name="Wang C.-S."/>
            <person name="Xu X.-W."/>
        </authorList>
    </citation>
    <scope>NUCLEOTIDE SEQUENCE [LARGE SCALE GENOMIC DNA]</scope>
    <source>
        <strain evidence="21 22">V18</strain>
    </source>
</reference>
<evidence type="ECO:0000313" key="22">
    <source>
        <dbReference type="Proteomes" id="UP000286576"/>
    </source>
</evidence>
<dbReference type="GO" id="GO:0004715">
    <property type="term" value="F:non-membrane spanning protein tyrosine kinase activity"/>
    <property type="evidence" value="ECO:0007669"/>
    <property type="project" value="UniProtKB-EC"/>
</dbReference>
<feature type="coiled-coil region" evidence="16">
    <location>
        <begin position="200"/>
        <end position="227"/>
    </location>
</feature>
<dbReference type="NCBIfam" id="TIGR01007">
    <property type="entry name" value="eps_fam"/>
    <property type="match status" value="1"/>
</dbReference>
<name>A0A418NS38_9SPHN</name>
<dbReference type="PANTHER" id="PTHR32309:SF13">
    <property type="entry name" value="FERRIC ENTEROBACTIN TRANSPORT PROTEIN FEPE"/>
    <property type="match status" value="1"/>
</dbReference>
<accession>A0A418NS38</accession>
<comment type="similarity">
    <text evidence="3">Belongs to the etk/wzc family.</text>
</comment>
<evidence type="ECO:0000313" key="21">
    <source>
        <dbReference type="EMBL" id="RIV85878.1"/>
    </source>
</evidence>
<evidence type="ECO:0000256" key="7">
    <source>
        <dbReference type="ARBA" id="ARBA00022679"/>
    </source>
</evidence>
<evidence type="ECO:0000256" key="12">
    <source>
        <dbReference type="ARBA" id="ARBA00022989"/>
    </source>
</evidence>
<evidence type="ECO:0000256" key="1">
    <source>
        <dbReference type="ARBA" id="ARBA00004429"/>
    </source>
</evidence>
<dbReference type="GO" id="GO:0005886">
    <property type="term" value="C:plasma membrane"/>
    <property type="evidence" value="ECO:0007669"/>
    <property type="project" value="UniProtKB-SubCell"/>
</dbReference>
<dbReference type="CDD" id="cd05387">
    <property type="entry name" value="BY-kinase"/>
    <property type="match status" value="1"/>
</dbReference>
<dbReference type="InterPro" id="IPR027417">
    <property type="entry name" value="P-loop_NTPase"/>
</dbReference>
<evidence type="ECO:0000256" key="13">
    <source>
        <dbReference type="ARBA" id="ARBA00023136"/>
    </source>
</evidence>
<keyword evidence="9" id="KW-0547">Nucleotide-binding</keyword>
<comment type="caution">
    <text evidence="21">The sequence shown here is derived from an EMBL/GenBank/DDBJ whole genome shotgun (WGS) entry which is preliminary data.</text>
</comment>
<dbReference type="PANTHER" id="PTHR32309">
    <property type="entry name" value="TYROSINE-PROTEIN KINASE"/>
    <property type="match status" value="1"/>
</dbReference>
<feature type="domain" description="Polysaccharide chain length determinant N-terminal" evidence="18">
    <location>
        <begin position="29"/>
        <end position="116"/>
    </location>
</feature>
<evidence type="ECO:0000259" key="18">
    <source>
        <dbReference type="Pfam" id="PF02706"/>
    </source>
</evidence>
<evidence type="ECO:0000256" key="3">
    <source>
        <dbReference type="ARBA" id="ARBA00008883"/>
    </source>
</evidence>
<comment type="catalytic activity">
    <reaction evidence="15">
        <text>L-tyrosyl-[protein] + ATP = O-phospho-L-tyrosyl-[protein] + ADP + H(+)</text>
        <dbReference type="Rhea" id="RHEA:10596"/>
        <dbReference type="Rhea" id="RHEA-COMP:10136"/>
        <dbReference type="Rhea" id="RHEA-COMP:20101"/>
        <dbReference type="ChEBI" id="CHEBI:15378"/>
        <dbReference type="ChEBI" id="CHEBI:30616"/>
        <dbReference type="ChEBI" id="CHEBI:46858"/>
        <dbReference type="ChEBI" id="CHEBI:61978"/>
        <dbReference type="ChEBI" id="CHEBI:456216"/>
        <dbReference type="EC" id="2.7.10.2"/>
    </reaction>
</comment>
<dbReference type="EC" id="2.7.10.2" evidence="4"/>
<feature type="domain" description="AAA" evidence="19">
    <location>
        <begin position="514"/>
        <end position="663"/>
    </location>
</feature>
<dbReference type="InterPro" id="IPR050445">
    <property type="entry name" value="Bact_polysacc_biosynth/exp"/>
</dbReference>
<dbReference type="InterPro" id="IPR025669">
    <property type="entry name" value="AAA_dom"/>
</dbReference>
<gene>
    <name evidence="21" type="ORF">D2V07_11255</name>
</gene>
<evidence type="ECO:0000259" key="19">
    <source>
        <dbReference type="Pfam" id="PF13614"/>
    </source>
</evidence>
<keyword evidence="13 17" id="KW-0472">Membrane</keyword>
<dbReference type="Pfam" id="PF13614">
    <property type="entry name" value="AAA_31"/>
    <property type="match status" value="1"/>
</dbReference>
<evidence type="ECO:0000256" key="6">
    <source>
        <dbReference type="ARBA" id="ARBA00022519"/>
    </source>
</evidence>
<evidence type="ECO:0000256" key="11">
    <source>
        <dbReference type="ARBA" id="ARBA00022840"/>
    </source>
</evidence>